<name>A0A420XZM7_9PEZI</name>
<evidence type="ECO:0000256" key="1">
    <source>
        <dbReference type="SAM" id="Phobius"/>
    </source>
</evidence>
<keyword evidence="1" id="KW-0812">Transmembrane</keyword>
<feature type="transmembrane region" description="Helical" evidence="1">
    <location>
        <begin position="80"/>
        <end position="98"/>
    </location>
</feature>
<proteinExistence type="predicted"/>
<organism evidence="3 4">
    <name type="scientific">Coniochaeta pulveracea</name>
    <dbReference type="NCBI Taxonomy" id="177199"/>
    <lineage>
        <taxon>Eukaryota</taxon>
        <taxon>Fungi</taxon>
        <taxon>Dikarya</taxon>
        <taxon>Ascomycota</taxon>
        <taxon>Pezizomycotina</taxon>
        <taxon>Sordariomycetes</taxon>
        <taxon>Sordariomycetidae</taxon>
        <taxon>Coniochaetales</taxon>
        <taxon>Coniochaetaceae</taxon>
        <taxon>Coniochaeta</taxon>
    </lineage>
</organism>
<sequence length="153" mass="16862">MGFIATTTPVSYPVNDTRLSEAERDYLEKLADNAASQNLTEDLRPHVRSLSIAFTVFATAIVGLRFFARHRQAARIGVDDWLILASLAVLLGNMVMNLDLVEQGLGLHSGTLTLEQLQKLDQVPTSSFSNMRCPNLSAPSLSVRQLSELRSFT</sequence>
<accession>A0A420XZM7</accession>
<keyword evidence="1" id="KW-1133">Transmembrane helix</keyword>
<keyword evidence="4" id="KW-1185">Reference proteome</keyword>
<feature type="domain" description="Rhodopsin" evidence="2">
    <location>
        <begin position="64"/>
        <end position="120"/>
    </location>
</feature>
<protein>
    <recommendedName>
        <fullName evidence="2">Rhodopsin domain-containing protein</fullName>
    </recommendedName>
</protein>
<keyword evidence="1" id="KW-0472">Membrane</keyword>
<dbReference type="EMBL" id="QVQW01000086">
    <property type="protein sequence ID" value="RKU40960.1"/>
    <property type="molecule type" value="Genomic_DNA"/>
</dbReference>
<feature type="transmembrane region" description="Helical" evidence="1">
    <location>
        <begin position="49"/>
        <end position="68"/>
    </location>
</feature>
<reference evidence="3 4" key="1">
    <citation type="submission" date="2018-08" db="EMBL/GenBank/DDBJ databases">
        <title>Draft genome of the lignicolous fungus Coniochaeta pulveracea.</title>
        <authorList>
            <person name="Borstlap C.J."/>
            <person name="De Witt R.N."/>
            <person name="Botha A."/>
            <person name="Volschenk H."/>
        </authorList>
    </citation>
    <scope>NUCLEOTIDE SEQUENCE [LARGE SCALE GENOMIC DNA]</scope>
    <source>
        <strain evidence="3 4">CAB683</strain>
    </source>
</reference>
<dbReference type="AlphaFoldDB" id="A0A420XZM7"/>
<dbReference type="STRING" id="177199.A0A420XZM7"/>
<evidence type="ECO:0000259" key="2">
    <source>
        <dbReference type="Pfam" id="PF20684"/>
    </source>
</evidence>
<evidence type="ECO:0000313" key="3">
    <source>
        <dbReference type="EMBL" id="RKU40960.1"/>
    </source>
</evidence>
<dbReference type="Pfam" id="PF20684">
    <property type="entry name" value="Fung_rhodopsin"/>
    <property type="match status" value="1"/>
</dbReference>
<evidence type="ECO:0000313" key="4">
    <source>
        <dbReference type="Proteomes" id="UP000275385"/>
    </source>
</evidence>
<dbReference type="InterPro" id="IPR049326">
    <property type="entry name" value="Rhodopsin_dom_fungi"/>
</dbReference>
<dbReference type="OrthoDB" id="3934549at2759"/>
<comment type="caution">
    <text evidence="3">The sequence shown here is derived from an EMBL/GenBank/DDBJ whole genome shotgun (WGS) entry which is preliminary data.</text>
</comment>
<dbReference type="Proteomes" id="UP000275385">
    <property type="component" value="Unassembled WGS sequence"/>
</dbReference>
<gene>
    <name evidence="3" type="ORF">DL546_003013</name>
</gene>